<organism evidence="1">
    <name type="scientific">marine metagenome</name>
    <dbReference type="NCBI Taxonomy" id="408172"/>
    <lineage>
        <taxon>unclassified sequences</taxon>
        <taxon>metagenomes</taxon>
        <taxon>ecological metagenomes</taxon>
    </lineage>
</organism>
<dbReference type="AlphaFoldDB" id="A0A382EE15"/>
<name>A0A382EE15_9ZZZZ</name>
<sequence>MKKLSAILQEFGDYYTNTTNWVVLTKFCKPQYNSKIQ</sequence>
<evidence type="ECO:0000313" key="1">
    <source>
        <dbReference type="EMBL" id="SVB48639.1"/>
    </source>
</evidence>
<accession>A0A382EE15</accession>
<dbReference type="EMBL" id="UINC01043919">
    <property type="protein sequence ID" value="SVB48639.1"/>
    <property type="molecule type" value="Genomic_DNA"/>
</dbReference>
<protein>
    <submittedName>
        <fullName evidence="1">Uncharacterized protein</fullName>
    </submittedName>
</protein>
<gene>
    <name evidence="1" type="ORF">METZ01_LOCUS201493</name>
</gene>
<proteinExistence type="predicted"/>
<reference evidence="1" key="1">
    <citation type="submission" date="2018-05" db="EMBL/GenBank/DDBJ databases">
        <authorList>
            <person name="Lanie J.A."/>
            <person name="Ng W.-L."/>
            <person name="Kazmierczak K.M."/>
            <person name="Andrzejewski T.M."/>
            <person name="Davidsen T.M."/>
            <person name="Wayne K.J."/>
            <person name="Tettelin H."/>
            <person name="Glass J.I."/>
            <person name="Rusch D."/>
            <person name="Podicherti R."/>
            <person name="Tsui H.-C.T."/>
            <person name="Winkler M.E."/>
        </authorList>
    </citation>
    <scope>NUCLEOTIDE SEQUENCE</scope>
</reference>